<feature type="chain" id="PRO_5001531902" evidence="1">
    <location>
        <begin position="22"/>
        <end position="707"/>
    </location>
</feature>
<sequence length="707" mass="81855">MHLQCSFWVFLLVLMPEKAKGKYPGDWESAASIVGLLQVTDKNVMTCHSCLLQMVGVERIVLVANEAPTLTYLIKGPTTMLDSFIIRCNGPWSCNLQSEIKRLTTYSMPLPQIEDLVFQFAFQINSALMHQQYDKTKEGKSGHFDYSRRYESFFFDEIQFVHPISNRRRSEDIQQVEMPELLRPKYVSDRKPWIKMSGTEKEVEEDKTVSLKVITCYVQPRKATSQCEKCLALHSSSFGVRAYTVRTPLAAFRTIHVLSTDYSQNLIKRNCNEGICGTMESISATACENLDGMFPNDRRMFHEAVRLVKEYGKIANPTTNRINQGNLDIRGMISSESKFKLGLLLSLHEFKSGAKENTRADEKPSHKSQEILFLEEFLSNKRWSCAYLAPPQSKRALLLNCIADKVAGNKGFFLVTSPSMTKLIILFDSDVIKDNILRDCNINYRSHYKESRDKEDVACDDYRNQHKTNPIVYHELSMVENVIPEKKPCLFIRHKMASFKTCGDCMETFFHAVTGGEEKTIERNSYLWWTHNEQKTWKAVNHILNNCVVEKRCSSIRLLSEMICSEHEQYWGEMKESVMKNTDQMIPFNSLTSRLWPPTRYARGGFDNRAILMVTFKAIHAESCVKCMILETEVFYFYAPVNDRFGYLWMTQSHTKILQMCIAKNKCINIWYQKAGKELTLRQGMRPWSDSELQLVFRMHQSRKEIS</sequence>
<feature type="signal peptide" evidence="1">
    <location>
        <begin position="1"/>
        <end position="21"/>
    </location>
</feature>
<dbReference type="Proteomes" id="UP000053237">
    <property type="component" value="Unassembled WGS sequence"/>
</dbReference>
<organism evidence="2 3">
    <name type="scientific">Albugo candida</name>
    <dbReference type="NCBI Taxonomy" id="65357"/>
    <lineage>
        <taxon>Eukaryota</taxon>
        <taxon>Sar</taxon>
        <taxon>Stramenopiles</taxon>
        <taxon>Oomycota</taxon>
        <taxon>Peronosporomycetes</taxon>
        <taxon>Albuginales</taxon>
        <taxon>Albuginaceae</taxon>
        <taxon>Albugo</taxon>
    </lineage>
</organism>
<dbReference type="EMBL" id="CAIX01001664">
    <property type="protein sequence ID" value="CCI11710.1"/>
    <property type="molecule type" value="Genomic_DNA"/>
</dbReference>
<comment type="caution">
    <text evidence="2">The sequence shown here is derived from an EMBL/GenBank/DDBJ whole genome shotgun (WGS) entry which is preliminary data.</text>
</comment>
<accession>A0A024FX58</accession>
<reference evidence="2 3" key="1">
    <citation type="submission" date="2012-05" db="EMBL/GenBank/DDBJ databases">
        <title>Recombination and specialization in a pathogen metapopulation.</title>
        <authorList>
            <person name="Gardiner A."/>
            <person name="Kemen E."/>
            <person name="Schultz-Larsen T."/>
            <person name="MacLean D."/>
            <person name="Van Oosterhout C."/>
            <person name="Jones J.D.G."/>
        </authorList>
    </citation>
    <scope>NUCLEOTIDE SEQUENCE [LARGE SCALE GENOMIC DNA]</scope>
    <source>
        <strain evidence="2 3">Ac Nc2</strain>
    </source>
</reference>
<dbReference type="AlphaFoldDB" id="A0A024FX58"/>
<dbReference type="InParanoid" id="A0A024FX58"/>
<protein>
    <submittedName>
        <fullName evidence="2">Uncharacterized protein</fullName>
    </submittedName>
</protein>
<evidence type="ECO:0000313" key="3">
    <source>
        <dbReference type="Proteomes" id="UP000053237"/>
    </source>
</evidence>
<name>A0A024FX58_9STRA</name>
<keyword evidence="1" id="KW-0732">Signal</keyword>
<gene>
    <name evidence="2" type="ORF">BN9_133460</name>
</gene>
<proteinExistence type="predicted"/>
<keyword evidence="3" id="KW-1185">Reference proteome</keyword>
<evidence type="ECO:0000313" key="2">
    <source>
        <dbReference type="EMBL" id="CCI11710.1"/>
    </source>
</evidence>
<evidence type="ECO:0000256" key="1">
    <source>
        <dbReference type="SAM" id="SignalP"/>
    </source>
</evidence>